<sequence length="233" mass="27817">MIKKIVYGTLFLLFVCKPMDQERKDNLIQDDWHTGPEREEIEPGYIYVRDQSGEYTFNRRGMDPREIARKEAILGAKYLRDIIEEKNFALLIEDSLPIYNSVGSKLGGLNKYENSDEIKERWLKIYNQSKKDPFCNFDELFKGKIISIEISPYRTRKPDVFYSEKYKKEYIFYRPDYLFTIEKLDQKKEKIIMGISFSNQDSIKTYFLEKYFDHCPVPNLQAEDDPYLPEIDL</sequence>
<gene>
    <name evidence="1" type="ORF">EHQ62_17650</name>
</gene>
<comment type="caution">
    <text evidence="1">The sequence shown here is derived from an EMBL/GenBank/DDBJ whole genome shotgun (WGS) entry which is preliminary data.</text>
</comment>
<name>A0A4Z0ZVU9_9LEPT</name>
<reference evidence="1" key="1">
    <citation type="journal article" date="2019" name="PLoS Negl. Trop. Dis.">
        <title>Revisiting the worldwide diversity of Leptospira species in the environment.</title>
        <authorList>
            <person name="Vincent A.T."/>
            <person name="Schiettekatte O."/>
            <person name="Bourhy P."/>
            <person name="Veyrier F.J."/>
            <person name="Picardeau M."/>
        </authorList>
    </citation>
    <scope>NUCLEOTIDE SEQUENCE [LARGE SCALE GENOMIC DNA]</scope>
    <source>
        <strain evidence="1">201702451</strain>
    </source>
</reference>
<dbReference type="Proteomes" id="UP000297567">
    <property type="component" value="Unassembled WGS sequence"/>
</dbReference>
<accession>A0A4Z0ZVU9</accession>
<protein>
    <submittedName>
        <fullName evidence="1">Uncharacterized protein</fullName>
    </submittedName>
</protein>
<proteinExistence type="predicted"/>
<evidence type="ECO:0000313" key="2">
    <source>
        <dbReference type="Proteomes" id="UP000297567"/>
    </source>
</evidence>
<dbReference type="RefSeq" id="WP_135645280.1">
    <property type="nucleotide sequence ID" value="NZ_RQGH01000039.1"/>
</dbReference>
<dbReference type="EMBL" id="RQGH01000039">
    <property type="protein sequence ID" value="TGL57779.1"/>
    <property type="molecule type" value="Genomic_DNA"/>
</dbReference>
<dbReference type="AlphaFoldDB" id="A0A4Z0ZVU9"/>
<organism evidence="1 2">
    <name type="scientific">Leptospira jelokensis</name>
    <dbReference type="NCBI Taxonomy" id="2484931"/>
    <lineage>
        <taxon>Bacteria</taxon>
        <taxon>Pseudomonadati</taxon>
        <taxon>Spirochaetota</taxon>
        <taxon>Spirochaetia</taxon>
        <taxon>Leptospirales</taxon>
        <taxon>Leptospiraceae</taxon>
        <taxon>Leptospira</taxon>
    </lineage>
</organism>
<keyword evidence="2" id="KW-1185">Reference proteome</keyword>
<evidence type="ECO:0000313" key="1">
    <source>
        <dbReference type="EMBL" id="TGL57779.1"/>
    </source>
</evidence>